<dbReference type="AlphaFoldDB" id="A0A8E1ZY67"/>
<dbReference type="PANTHER" id="PTHR43694">
    <property type="entry name" value="RIBONUCLEASE J"/>
    <property type="match status" value="1"/>
</dbReference>
<sequence>MEIIIHRGATQIGGSVTEYRYNGWRLFVDFGEQLPGTPVYVQLDMEGLTKGDLSKSAMLITHYHGDHIGNIHQIPMEIPVFMGKLGIEIQKITSNHLKEVDRKQACLLERLNKAIPFEAGTAFEFGPFEIMPIVIDHSAFDACAFKIKTDDTSVFHTGDFRTHGFRSGKFLKAIDKYIGKVDYVICEGTNVKRSDAALQSEHDLQKQLEAEFWQYKFNIVYLSSTNIDRLFSLYHAALRIGIPFIVDSHQKRIMDAVVKSDHIWAKSSLYKYGKCKPMVLKYDKDNPGEHLISEKFIAFLKQKGYVLIARSNPRFDHLIDKMPGESKQCYLSMWNGYVSNPASPSYNKELAAALGKGYLYRHTSGHCDMKNLRKLFVQLSPKAIIPIHTDAPEAFAKLFNDQWPVRLLQDGDLFILHSKKLF</sequence>
<dbReference type="InterPro" id="IPR042173">
    <property type="entry name" value="RNase_J_2"/>
</dbReference>
<dbReference type="Gene3D" id="3.60.15.10">
    <property type="entry name" value="Ribonuclease Z/Hydroxyacylglutathione hydrolase-like"/>
    <property type="match status" value="1"/>
</dbReference>
<dbReference type="EMBL" id="JACCCY010000001">
    <property type="protein sequence ID" value="NYI48811.1"/>
    <property type="molecule type" value="Genomic_DNA"/>
</dbReference>
<keyword evidence="5" id="KW-1185">Reference proteome</keyword>
<feature type="domain" description="Metallo-beta-lactamase" evidence="3">
    <location>
        <begin position="13"/>
        <end position="189"/>
    </location>
</feature>
<dbReference type="Proteomes" id="UP000574332">
    <property type="component" value="Unassembled WGS sequence"/>
</dbReference>
<protein>
    <submittedName>
        <fullName evidence="4">Ribonuclease J</fullName>
        <ecNumber evidence="4">3.1.-.-</ecNumber>
    </submittedName>
</protein>
<dbReference type="InterPro" id="IPR001279">
    <property type="entry name" value="Metallo-B-lactamas"/>
</dbReference>
<gene>
    <name evidence="4" type="ORF">F5613_000856</name>
</gene>
<keyword evidence="1" id="KW-0269">Exonuclease</keyword>
<name>A0A8E1ZY67_9PORP</name>
<dbReference type="InterPro" id="IPR036866">
    <property type="entry name" value="RibonucZ/Hydroxyglut_hydro"/>
</dbReference>
<dbReference type="SMART" id="SM00849">
    <property type="entry name" value="Lactamase_B"/>
    <property type="match status" value="1"/>
</dbReference>
<proteinExistence type="predicted"/>
<dbReference type="GO" id="GO:0004527">
    <property type="term" value="F:exonuclease activity"/>
    <property type="evidence" value="ECO:0007669"/>
    <property type="project" value="UniProtKB-KW"/>
</dbReference>
<accession>A0A8E1ZY67</accession>
<evidence type="ECO:0000256" key="2">
    <source>
        <dbReference type="ARBA" id="ARBA00022884"/>
    </source>
</evidence>
<evidence type="ECO:0000313" key="5">
    <source>
        <dbReference type="Proteomes" id="UP000574332"/>
    </source>
</evidence>
<dbReference type="RefSeq" id="WP_179398789.1">
    <property type="nucleotide sequence ID" value="NZ_JACCCY010000001.1"/>
</dbReference>
<comment type="caution">
    <text evidence="4">The sequence shown here is derived from an EMBL/GenBank/DDBJ whole genome shotgun (WGS) entry which is preliminary data.</text>
</comment>
<evidence type="ECO:0000256" key="1">
    <source>
        <dbReference type="ARBA" id="ARBA00022839"/>
    </source>
</evidence>
<evidence type="ECO:0000259" key="3">
    <source>
        <dbReference type="SMART" id="SM00849"/>
    </source>
</evidence>
<dbReference type="PANTHER" id="PTHR43694:SF1">
    <property type="entry name" value="RIBONUCLEASE J"/>
    <property type="match status" value="1"/>
</dbReference>
<keyword evidence="1" id="KW-0540">Nuclease</keyword>
<dbReference type="SUPFAM" id="SSF56281">
    <property type="entry name" value="Metallo-hydrolase/oxidoreductase"/>
    <property type="match status" value="1"/>
</dbReference>
<dbReference type="EC" id="3.1.-.-" evidence="4"/>
<organism evidence="4 5">
    <name type="scientific">Macellibacteroides fermentans</name>
    <dbReference type="NCBI Taxonomy" id="879969"/>
    <lineage>
        <taxon>Bacteria</taxon>
        <taxon>Pseudomonadati</taxon>
        <taxon>Bacteroidota</taxon>
        <taxon>Bacteroidia</taxon>
        <taxon>Bacteroidales</taxon>
        <taxon>Porphyromonadaceae</taxon>
        <taxon>Macellibacteroides</taxon>
    </lineage>
</organism>
<keyword evidence="4" id="KW-0378">Hydrolase</keyword>
<dbReference type="Gene3D" id="3.40.50.10710">
    <property type="entry name" value="Metallo-hydrolase/oxidoreductase"/>
    <property type="match status" value="1"/>
</dbReference>
<keyword evidence="2" id="KW-0694">RNA-binding</keyword>
<evidence type="ECO:0000313" key="4">
    <source>
        <dbReference type="EMBL" id="NYI48811.1"/>
    </source>
</evidence>
<dbReference type="GO" id="GO:0003723">
    <property type="term" value="F:RNA binding"/>
    <property type="evidence" value="ECO:0007669"/>
    <property type="project" value="UniProtKB-KW"/>
</dbReference>
<reference evidence="4 5" key="1">
    <citation type="submission" date="2020-07" db="EMBL/GenBank/DDBJ databases">
        <title>Genomic Encyclopedia of Type Strains, Phase IV (KMG-IV): sequencing the most valuable type-strain genomes for metagenomic binning, comparative biology and taxonomic classification.</title>
        <authorList>
            <person name="Goeker M."/>
        </authorList>
    </citation>
    <scope>NUCLEOTIDE SEQUENCE [LARGE SCALE GENOMIC DNA]</scope>
    <source>
        <strain evidence="4 5">DSM 23697</strain>
    </source>
</reference>